<comment type="caution">
    <text evidence="2">The sequence shown here is derived from an EMBL/GenBank/DDBJ whole genome shotgun (WGS) entry which is preliminary data.</text>
</comment>
<dbReference type="AlphaFoldDB" id="A0A8K1D316"/>
<evidence type="ECO:0000256" key="1">
    <source>
        <dbReference type="SAM" id="MobiDB-lite"/>
    </source>
</evidence>
<feature type="region of interest" description="Disordered" evidence="1">
    <location>
        <begin position="1"/>
        <end position="22"/>
    </location>
</feature>
<keyword evidence="3" id="KW-1185">Reference proteome</keyword>
<dbReference type="EMBL" id="SWJQ01008896">
    <property type="protein sequence ID" value="TRZ04904.1"/>
    <property type="molecule type" value="Genomic_DNA"/>
</dbReference>
<name>A0A8K1D316_9PASS</name>
<feature type="non-terminal residue" evidence="2">
    <location>
        <position position="1"/>
    </location>
</feature>
<gene>
    <name evidence="2" type="ORF">HGM15179_022203</name>
</gene>
<organism evidence="2 3">
    <name type="scientific">Zosterops borbonicus</name>
    <dbReference type="NCBI Taxonomy" id="364589"/>
    <lineage>
        <taxon>Eukaryota</taxon>
        <taxon>Metazoa</taxon>
        <taxon>Chordata</taxon>
        <taxon>Craniata</taxon>
        <taxon>Vertebrata</taxon>
        <taxon>Euteleostomi</taxon>
        <taxon>Archelosauria</taxon>
        <taxon>Archosauria</taxon>
        <taxon>Dinosauria</taxon>
        <taxon>Saurischia</taxon>
        <taxon>Theropoda</taxon>
        <taxon>Coelurosauria</taxon>
        <taxon>Aves</taxon>
        <taxon>Neognathae</taxon>
        <taxon>Neoaves</taxon>
        <taxon>Telluraves</taxon>
        <taxon>Australaves</taxon>
        <taxon>Passeriformes</taxon>
        <taxon>Sylvioidea</taxon>
        <taxon>Zosteropidae</taxon>
        <taxon>Zosterops</taxon>
    </lineage>
</organism>
<reference evidence="2" key="1">
    <citation type="submission" date="2019-04" db="EMBL/GenBank/DDBJ databases">
        <title>Genome assembly of Zosterops borbonicus 15179.</title>
        <authorList>
            <person name="Leroy T."/>
            <person name="Anselmetti Y."/>
            <person name="Tilak M.-K."/>
            <person name="Nabholz B."/>
        </authorList>
    </citation>
    <scope>NUCLEOTIDE SEQUENCE</scope>
    <source>
        <strain evidence="2">HGM_15179</strain>
        <tissue evidence="2">Muscle</tissue>
    </source>
</reference>
<protein>
    <submittedName>
        <fullName evidence="2">Uncharacterized protein</fullName>
    </submittedName>
</protein>
<dbReference type="Proteomes" id="UP000796761">
    <property type="component" value="Unassembled WGS sequence"/>
</dbReference>
<proteinExistence type="predicted"/>
<sequence>VRERKRHRTEMQEALEQWEEEKAEREQEHEKVLFEMRQKISSLQVQQKEEKTRFENAKREVTIVKGELV</sequence>
<evidence type="ECO:0000313" key="3">
    <source>
        <dbReference type="Proteomes" id="UP000796761"/>
    </source>
</evidence>
<accession>A0A8K1D316</accession>
<evidence type="ECO:0000313" key="2">
    <source>
        <dbReference type="EMBL" id="TRZ04904.1"/>
    </source>
</evidence>